<comment type="caution">
    <text evidence="2">The sequence shown here is derived from an EMBL/GenBank/DDBJ whole genome shotgun (WGS) entry which is preliminary data.</text>
</comment>
<dbReference type="PROSITE" id="PS50902">
    <property type="entry name" value="FLAVODOXIN_LIKE"/>
    <property type="match status" value="1"/>
</dbReference>
<dbReference type="Gene3D" id="3.40.50.360">
    <property type="match status" value="1"/>
</dbReference>
<dbReference type="GO" id="GO:0016651">
    <property type="term" value="F:oxidoreductase activity, acting on NAD(P)H"/>
    <property type="evidence" value="ECO:0007669"/>
    <property type="project" value="UniProtKB-ARBA"/>
</dbReference>
<evidence type="ECO:0000313" key="2">
    <source>
        <dbReference type="EMBL" id="KRM77939.1"/>
    </source>
</evidence>
<gene>
    <name evidence="2" type="ORF">FC82_GL001565</name>
</gene>
<dbReference type="SUPFAM" id="SSF52218">
    <property type="entry name" value="Flavoproteins"/>
    <property type="match status" value="1"/>
</dbReference>
<name>A0A0R2BR80_SECCO</name>
<sequence length="160" mass="17027">MTAKNLIAFYSWSGNTEALATAISHLTDSDVYEIKVPADTFSDDMYATSDIAKQQLANNQLPSLSGQVPDVSQYEHVFVGGPTWSGAPSTPVLRFLNAIKDSPVTLIPFYTHAGTAGGYEQAFAKAAAQSHVLKGFGTSGYGVGHAESQVKAWLNQIGID</sequence>
<evidence type="ECO:0000259" key="1">
    <source>
        <dbReference type="PROSITE" id="PS50902"/>
    </source>
</evidence>
<dbReference type="Proteomes" id="UP000051845">
    <property type="component" value="Unassembled WGS sequence"/>
</dbReference>
<protein>
    <submittedName>
        <fullName evidence="2">Flavodoxin</fullName>
    </submittedName>
</protein>
<accession>A0A0R2BR80</accession>
<dbReference type="PANTHER" id="PTHR39201">
    <property type="entry name" value="EXPORTED PROTEIN-RELATED"/>
    <property type="match status" value="1"/>
</dbReference>
<dbReference type="Pfam" id="PF12682">
    <property type="entry name" value="Flavodoxin_4"/>
    <property type="match status" value="1"/>
</dbReference>
<feature type="domain" description="Flavodoxin-like" evidence="1">
    <location>
        <begin position="5"/>
        <end position="160"/>
    </location>
</feature>
<dbReference type="STRING" id="33960.TY91_11665"/>
<dbReference type="PANTHER" id="PTHR39201:SF1">
    <property type="entry name" value="FLAVODOXIN-LIKE DOMAIN-CONTAINING PROTEIN"/>
    <property type="match status" value="1"/>
</dbReference>
<reference evidence="2 3" key="1">
    <citation type="journal article" date="2015" name="Genome Announc.">
        <title>Expanding the biotechnology potential of lactobacilli through comparative genomics of 213 strains and associated genera.</title>
        <authorList>
            <person name="Sun Z."/>
            <person name="Harris H.M."/>
            <person name="McCann A."/>
            <person name="Guo C."/>
            <person name="Argimon S."/>
            <person name="Zhang W."/>
            <person name="Yang X."/>
            <person name="Jeffery I.B."/>
            <person name="Cooney J.C."/>
            <person name="Kagawa T.F."/>
            <person name="Liu W."/>
            <person name="Song Y."/>
            <person name="Salvetti E."/>
            <person name="Wrobel A."/>
            <person name="Rasinkangas P."/>
            <person name="Parkhill J."/>
            <person name="Rea M.C."/>
            <person name="O'Sullivan O."/>
            <person name="Ritari J."/>
            <person name="Douillard F.P."/>
            <person name="Paul Ross R."/>
            <person name="Yang R."/>
            <person name="Briner A.E."/>
            <person name="Felis G.E."/>
            <person name="de Vos W.M."/>
            <person name="Barrangou R."/>
            <person name="Klaenhammer T.R."/>
            <person name="Caufield P.W."/>
            <person name="Cui Y."/>
            <person name="Zhang H."/>
            <person name="O'Toole P.W."/>
        </authorList>
    </citation>
    <scope>NUCLEOTIDE SEQUENCE [LARGE SCALE GENOMIC DNA]</scope>
    <source>
        <strain evidence="2 3">DSM 20515</strain>
    </source>
</reference>
<dbReference type="GO" id="GO:0010181">
    <property type="term" value="F:FMN binding"/>
    <property type="evidence" value="ECO:0007669"/>
    <property type="project" value="InterPro"/>
</dbReference>
<dbReference type="EMBL" id="AYYR01000003">
    <property type="protein sequence ID" value="KRM77939.1"/>
    <property type="molecule type" value="Genomic_DNA"/>
</dbReference>
<dbReference type="RefSeq" id="WP_056995918.1">
    <property type="nucleotide sequence ID" value="NZ_AYYR01000003.1"/>
</dbReference>
<dbReference type="InterPro" id="IPR029039">
    <property type="entry name" value="Flavoprotein-like_sf"/>
</dbReference>
<organism evidence="2 3">
    <name type="scientific">Secundilactobacillus collinoides DSM 20515 = JCM 1123</name>
    <dbReference type="NCBI Taxonomy" id="1423733"/>
    <lineage>
        <taxon>Bacteria</taxon>
        <taxon>Bacillati</taxon>
        <taxon>Bacillota</taxon>
        <taxon>Bacilli</taxon>
        <taxon>Lactobacillales</taxon>
        <taxon>Lactobacillaceae</taxon>
        <taxon>Secundilactobacillus</taxon>
    </lineage>
</organism>
<dbReference type="InterPro" id="IPR008254">
    <property type="entry name" value="Flavodoxin/NO_synth"/>
</dbReference>
<dbReference type="PATRIC" id="fig|1423733.4.peg.1647"/>
<dbReference type="AlphaFoldDB" id="A0A0R2BR80"/>
<proteinExistence type="predicted"/>
<evidence type="ECO:0000313" key="3">
    <source>
        <dbReference type="Proteomes" id="UP000051845"/>
    </source>
</evidence>